<evidence type="ECO:0000313" key="9">
    <source>
        <dbReference type="EMBL" id="GAA3708210.1"/>
    </source>
</evidence>
<dbReference type="SUPFAM" id="SSF51366">
    <property type="entry name" value="Ribulose-phoshate binding barrel"/>
    <property type="match status" value="1"/>
</dbReference>
<keyword evidence="3 7" id="KW-0210">Decarboxylase</keyword>
<dbReference type="Pfam" id="PF00215">
    <property type="entry name" value="OMPdecase"/>
    <property type="match status" value="1"/>
</dbReference>
<dbReference type="PROSITE" id="PS00156">
    <property type="entry name" value="OMPDECASE"/>
    <property type="match status" value="1"/>
</dbReference>
<sequence length="281" mass="28886">MMGKAFGARLQDAMRTRGPLCVGIDPHRALVESWGLTYDLAGLERFALTCVEAFAGRVAVVKPQSAFFEVFGSRGLAVLERVLTDLRDAGTLTILDAKRGDIGSTMAAYAEAYLGSGAVAPPDALTVSPYLGYESLRPAIDLAEQSGRGLFVLALTSNPEGATVQHAVRDGESVAASIVHGARRDNAPARARGDLGSIGLVIGATVGGAVDDLGLDLVEAATPVLAPGFGAQGGTVESLAATFGAARGQVLASSSREILSAGPDPSRLVAQTQRVLESLRG</sequence>
<evidence type="ECO:0000256" key="6">
    <source>
        <dbReference type="ARBA" id="ARBA00049157"/>
    </source>
</evidence>
<comment type="caution">
    <text evidence="9">The sequence shown here is derived from an EMBL/GenBank/DDBJ whole genome shotgun (WGS) entry which is preliminary data.</text>
</comment>
<dbReference type="InterPro" id="IPR011995">
    <property type="entry name" value="OMPdecase_type-2"/>
</dbReference>
<evidence type="ECO:0000313" key="10">
    <source>
        <dbReference type="Proteomes" id="UP001501468"/>
    </source>
</evidence>
<evidence type="ECO:0000259" key="8">
    <source>
        <dbReference type="SMART" id="SM00934"/>
    </source>
</evidence>
<proteinExistence type="inferred from homology"/>
<dbReference type="InterPro" id="IPR011060">
    <property type="entry name" value="RibuloseP-bd_barrel"/>
</dbReference>
<dbReference type="InterPro" id="IPR001754">
    <property type="entry name" value="OMPdeCOase_dom"/>
</dbReference>
<evidence type="ECO:0000256" key="4">
    <source>
        <dbReference type="ARBA" id="ARBA00022975"/>
    </source>
</evidence>
<dbReference type="PANTHER" id="PTHR43375">
    <property type="entry name" value="OROTIDINE 5'-PHOSPHATE DECARBOXYLASE"/>
    <property type="match status" value="1"/>
</dbReference>
<keyword evidence="5 7" id="KW-0456">Lyase</keyword>
<dbReference type="CDD" id="cd04725">
    <property type="entry name" value="OMP_decarboxylase_like"/>
    <property type="match status" value="1"/>
</dbReference>
<dbReference type="EMBL" id="BAABDC010000004">
    <property type="protein sequence ID" value="GAA3708210.1"/>
    <property type="molecule type" value="Genomic_DNA"/>
</dbReference>
<name>A0ABP7DNQ2_9MICO</name>
<evidence type="ECO:0000256" key="3">
    <source>
        <dbReference type="ARBA" id="ARBA00022793"/>
    </source>
</evidence>
<dbReference type="HAMAP" id="MF_01215">
    <property type="entry name" value="OMPdecase_type2"/>
    <property type="match status" value="1"/>
</dbReference>
<accession>A0ABP7DNQ2</accession>
<evidence type="ECO:0000256" key="5">
    <source>
        <dbReference type="ARBA" id="ARBA00023239"/>
    </source>
</evidence>
<reference evidence="10" key="1">
    <citation type="journal article" date="2019" name="Int. J. Syst. Evol. Microbiol.">
        <title>The Global Catalogue of Microorganisms (GCM) 10K type strain sequencing project: providing services to taxonomists for standard genome sequencing and annotation.</title>
        <authorList>
            <consortium name="The Broad Institute Genomics Platform"/>
            <consortium name="The Broad Institute Genome Sequencing Center for Infectious Disease"/>
            <person name="Wu L."/>
            <person name="Ma J."/>
        </authorList>
    </citation>
    <scope>NUCLEOTIDE SEQUENCE [LARGE SCALE GENOMIC DNA]</scope>
    <source>
        <strain evidence="10">JCM 17125</strain>
    </source>
</reference>
<dbReference type="InterPro" id="IPR018089">
    <property type="entry name" value="OMPdecase_AS"/>
</dbReference>
<evidence type="ECO:0000256" key="2">
    <source>
        <dbReference type="ARBA" id="ARBA00008847"/>
    </source>
</evidence>
<dbReference type="EC" id="4.1.1.23" evidence="7"/>
<feature type="domain" description="Orotidine 5'-phosphate decarboxylase" evidence="8">
    <location>
        <begin position="19"/>
        <end position="271"/>
    </location>
</feature>
<comment type="pathway">
    <text evidence="1 7">Pyrimidine metabolism; UMP biosynthesis via de novo pathway; UMP from orotate: step 2/2.</text>
</comment>
<feature type="active site" description="Proton donor" evidence="7">
    <location>
        <position position="98"/>
    </location>
</feature>
<evidence type="ECO:0000256" key="7">
    <source>
        <dbReference type="HAMAP-Rule" id="MF_01215"/>
    </source>
</evidence>
<gene>
    <name evidence="7 9" type="primary">pyrF</name>
    <name evidence="9" type="ORF">GCM10022399_26210</name>
</gene>
<dbReference type="SMART" id="SM00934">
    <property type="entry name" value="OMPdecase"/>
    <property type="match status" value="1"/>
</dbReference>
<evidence type="ECO:0000256" key="1">
    <source>
        <dbReference type="ARBA" id="ARBA00004861"/>
    </source>
</evidence>
<keyword evidence="4 7" id="KW-0665">Pyrimidine biosynthesis</keyword>
<dbReference type="PANTHER" id="PTHR43375:SF1">
    <property type="entry name" value="OROTIDINE 5'-PHOSPHATE DECARBOXYLASE"/>
    <property type="match status" value="1"/>
</dbReference>
<dbReference type="NCBIfam" id="TIGR02127">
    <property type="entry name" value="pyrF_sub2"/>
    <property type="match status" value="1"/>
</dbReference>
<dbReference type="InterPro" id="IPR013785">
    <property type="entry name" value="Aldolase_TIM"/>
</dbReference>
<protein>
    <recommendedName>
        <fullName evidence="7">Orotidine 5'-phosphate decarboxylase</fullName>
        <ecNumber evidence="7">4.1.1.23</ecNumber>
    </recommendedName>
    <alternativeName>
        <fullName evidence="7">OMP decarboxylase</fullName>
        <shortName evidence="7">OMPDCase</shortName>
        <shortName evidence="7">OMPdecase</shortName>
    </alternativeName>
</protein>
<comment type="similarity">
    <text evidence="2 7">Belongs to the OMP decarboxylase family. Type 2 subfamily.</text>
</comment>
<organism evidence="9 10">
    <name type="scientific">Terrabacter ginsenosidimutans</name>
    <dbReference type="NCBI Taxonomy" id="490575"/>
    <lineage>
        <taxon>Bacteria</taxon>
        <taxon>Bacillati</taxon>
        <taxon>Actinomycetota</taxon>
        <taxon>Actinomycetes</taxon>
        <taxon>Micrococcales</taxon>
        <taxon>Intrasporangiaceae</taxon>
        <taxon>Terrabacter</taxon>
    </lineage>
</organism>
<comment type="catalytic activity">
    <reaction evidence="6 7">
        <text>orotidine 5'-phosphate + H(+) = UMP + CO2</text>
        <dbReference type="Rhea" id="RHEA:11596"/>
        <dbReference type="ChEBI" id="CHEBI:15378"/>
        <dbReference type="ChEBI" id="CHEBI:16526"/>
        <dbReference type="ChEBI" id="CHEBI:57538"/>
        <dbReference type="ChEBI" id="CHEBI:57865"/>
        <dbReference type="EC" id="4.1.1.23"/>
    </reaction>
</comment>
<dbReference type="Gene3D" id="3.20.20.70">
    <property type="entry name" value="Aldolase class I"/>
    <property type="match status" value="1"/>
</dbReference>
<keyword evidence="10" id="KW-1185">Reference proteome</keyword>
<dbReference type="Proteomes" id="UP001501468">
    <property type="component" value="Unassembled WGS sequence"/>
</dbReference>